<name>A0A0F9UEX5_9ZZZZ</name>
<dbReference type="EMBL" id="LAZR01000100">
    <property type="protein sequence ID" value="KKN91755.1"/>
    <property type="molecule type" value="Genomic_DNA"/>
</dbReference>
<sequence>MQIIWHGHAFFQIITSQRKEEKLSIAIDPFSEEIGLRVRSVEANISLITHDHYDHNNTKVIRGKPFLIQGPGEYEIKGVFIQGIAAYHDKVQGKERGGVTIYTIETEGIRLCHLGDFGQKELTPGQIEKIGDCDILMIPVGGVYTISGQEASRVISQIEPRIVIPMHYQLPKLKLKSKLENLDKFLKTMGQKGITPQSKFSLKKKDLPEDGTKIIVLNC</sequence>
<dbReference type="Pfam" id="PF13483">
    <property type="entry name" value="Lactamase_B_3"/>
    <property type="match status" value="1"/>
</dbReference>
<evidence type="ECO:0000313" key="1">
    <source>
        <dbReference type="EMBL" id="KKN91755.1"/>
    </source>
</evidence>
<protein>
    <recommendedName>
        <fullName evidence="2">Metallo-beta-lactamase domain-containing protein</fullName>
    </recommendedName>
</protein>
<proteinExistence type="predicted"/>
<dbReference type="SUPFAM" id="SSF56281">
    <property type="entry name" value="Metallo-hydrolase/oxidoreductase"/>
    <property type="match status" value="1"/>
</dbReference>
<dbReference type="InterPro" id="IPR036866">
    <property type="entry name" value="RibonucZ/Hydroxyglut_hydro"/>
</dbReference>
<dbReference type="PANTHER" id="PTHR39189">
    <property type="entry name" value="UPF0173 METAL-DEPENDENT HYDROLASE YTKL"/>
    <property type="match status" value="1"/>
</dbReference>
<dbReference type="PANTHER" id="PTHR39189:SF1">
    <property type="entry name" value="UPF0173 METAL-DEPENDENT HYDROLASE YTKL"/>
    <property type="match status" value="1"/>
</dbReference>
<dbReference type="AlphaFoldDB" id="A0A0F9UEX5"/>
<accession>A0A0F9UEX5</accession>
<organism evidence="1">
    <name type="scientific">marine sediment metagenome</name>
    <dbReference type="NCBI Taxonomy" id="412755"/>
    <lineage>
        <taxon>unclassified sequences</taxon>
        <taxon>metagenomes</taxon>
        <taxon>ecological metagenomes</taxon>
    </lineage>
</organism>
<evidence type="ECO:0008006" key="2">
    <source>
        <dbReference type="Google" id="ProtNLM"/>
    </source>
</evidence>
<gene>
    <name evidence="1" type="ORF">LCGC14_0214230</name>
</gene>
<dbReference type="Gene3D" id="3.60.15.10">
    <property type="entry name" value="Ribonuclease Z/Hydroxyacylglutathione hydrolase-like"/>
    <property type="match status" value="1"/>
</dbReference>
<reference evidence="1" key="1">
    <citation type="journal article" date="2015" name="Nature">
        <title>Complex archaea that bridge the gap between prokaryotes and eukaryotes.</title>
        <authorList>
            <person name="Spang A."/>
            <person name="Saw J.H."/>
            <person name="Jorgensen S.L."/>
            <person name="Zaremba-Niedzwiedzka K."/>
            <person name="Martijn J."/>
            <person name="Lind A.E."/>
            <person name="van Eijk R."/>
            <person name="Schleper C."/>
            <person name="Guy L."/>
            <person name="Ettema T.J."/>
        </authorList>
    </citation>
    <scope>NUCLEOTIDE SEQUENCE</scope>
</reference>
<comment type="caution">
    <text evidence="1">The sequence shown here is derived from an EMBL/GenBank/DDBJ whole genome shotgun (WGS) entry which is preliminary data.</text>
</comment>